<dbReference type="InterPro" id="IPR036782">
    <property type="entry name" value="NE0471-like_N"/>
</dbReference>
<dbReference type="Pfam" id="PF10387">
    <property type="entry name" value="DUF2442"/>
    <property type="match status" value="1"/>
</dbReference>
<organism evidence="1">
    <name type="scientific">marine sediment metagenome</name>
    <dbReference type="NCBI Taxonomy" id="412755"/>
    <lineage>
        <taxon>unclassified sequences</taxon>
        <taxon>metagenomes</taxon>
        <taxon>ecological metagenomes</taxon>
    </lineage>
</organism>
<sequence>MYPSVTNVIPLDNYLLSVEFSNGEKGVLDMKPYLDFGVFTRLKEQTSFNQVRVSFDTIEWHTGADLDPEFVYKKCQRSTAHPSAAADA</sequence>
<proteinExistence type="predicted"/>
<evidence type="ECO:0000313" key="1">
    <source>
        <dbReference type="EMBL" id="KKO09471.1"/>
    </source>
</evidence>
<evidence type="ECO:0008006" key="2">
    <source>
        <dbReference type="Google" id="ProtNLM"/>
    </source>
</evidence>
<dbReference type="EMBL" id="LAZR01000007">
    <property type="protein sequence ID" value="KKO09471.1"/>
    <property type="molecule type" value="Genomic_DNA"/>
</dbReference>
<dbReference type="SUPFAM" id="SSF143880">
    <property type="entry name" value="NE0471 N-terminal domain-like"/>
    <property type="match status" value="1"/>
</dbReference>
<gene>
    <name evidence="1" type="ORF">LCGC14_0038130</name>
</gene>
<reference evidence="1" key="1">
    <citation type="journal article" date="2015" name="Nature">
        <title>Complex archaea that bridge the gap between prokaryotes and eukaryotes.</title>
        <authorList>
            <person name="Spang A."/>
            <person name="Saw J.H."/>
            <person name="Jorgensen S.L."/>
            <person name="Zaremba-Niedzwiedzka K."/>
            <person name="Martijn J."/>
            <person name="Lind A.E."/>
            <person name="van Eijk R."/>
            <person name="Schleper C."/>
            <person name="Guy L."/>
            <person name="Ettema T.J."/>
        </authorList>
    </citation>
    <scope>NUCLEOTIDE SEQUENCE</scope>
</reference>
<dbReference type="AlphaFoldDB" id="A0A0F9VWQ2"/>
<comment type="caution">
    <text evidence="1">The sequence shown here is derived from an EMBL/GenBank/DDBJ whole genome shotgun (WGS) entry which is preliminary data.</text>
</comment>
<name>A0A0F9VWQ2_9ZZZZ</name>
<protein>
    <recommendedName>
        <fullName evidence="2">DUF2442 domain-containing protein</fullName>
    </recommendedName>
</protein>
<dbReference type="Gene3D" id="3.30.2020.10">
    <property type="entry name" value="NE0471-like N-terminal domain"/>
    <property type="match status" value="1"/>
</dbReference>
<dbReference type="InterPro" id="IPR018841">
    <property type="entry name" value="DUF2442"/>
</dbReference>
<accession>A0A0F9VWQ2</accession>